<dbReference type="PANTHER" id="PTHR42685">
    <property type="entry name" value="GERANYLGERANYL DIPHOSPHATE REDUCTASE"/>
    <property type="match status" value="1"/>
</dbReference>
<evidence type="ECO:0000313" key="3">
    <source>
        <dbReference type="Proteomes" id="UP000245469"/>
    </source>
</evidence>
<evidence type="ECO:0000313" key="2">
    <source>
        <dbReference type="EMBL" id="PWJ55507.1"/>
    </source>
</evidence>
<proteinExistence type="predicted"/>
<dbReference type="PRINTS" id="PR00420">
    <property type="entry name" value="RNGMNOXGNASE"/>
</dbReference>
<name>A0A316AZ49_9ACTN</name>
<dbReference type="SUPFAM" id="SSF51905">
    <property type="entry name" value="FAD/NAD(P)-binding domain"/>
    <property type="match status" value="1"/>
</dbReference>
<dbReference type="EMBL" id="QGDQ01000003">
    <property type="protein sequence ID" value="PWJ55507.1"/>
    <property type="molecule type" value="Genomic_DNA"/>
</dbReference>
<organism evidence="2 3">
    <name type="scientific">Quadrisphaera granulorum</name>
    <dbReference type="NCBI Taxonomy" id="317664"/>
    <lineage>
        <taxon>Bacteria</taxon>
        <taxon>Bacillati</taxon>
        <taxon>Actinomycetota</taxon>
        <taxon>Actinomycetes</taxon>
        <taxon>Kineosporiales</taxon>
        <taxon>Kineosporiaceae</taxon>
        <taxon>Quadrisphaera</taxon>
    </lineage>
</organism>
<gene>
    <name evidence="2" type="ORF">BXY45_103182</name>
</gene>
<accession>A0A316AZ49</accession>
<feature type="domain" description="FAD-binding" evidence="1">
    <location>
        <begin position="22"/>
        <end position="338"/>
    </location>
</feature>
<dbReference type="Gene3D" id="3.50.50.60">
    <property type="entry name" value="FAD/NAD(P)-binding domain"/>
    <property type="match status" value="1"/>
</dbReference>
<dbReference type="GO" id="GO:0016628">
    <property type="term" value="F:oxidoreductase activity, acting on the CH-CH group of donors, NAD or NADP as acceptor"/>
    <property type="evidence" value="ECO:0007669"/>
    <property type="project" value="InterPro"/>
</dbReference>
<sequence length="445" mass="47325">MTTTETGTETGTETSTGMGTTADVVVVGAGPAGASAAAHLASAGLDVVVLEKSAFPRDKVCGDGLTPRAVRELAHLGIDDDEQDGWARTRGLRLVGGGRSYDIPWPELASFPGYGLVRTRNDFDEVLARHAQRRGARLLERTAATAPVLDERTGLVTGVRAKPVDERGRATGPEVLHRARVVLAADGVSSRTAVALGLERRPDRPLGVAARAYYRTPRSHEPWMESWLELWSGEPRRSPLLPGYGWIFGLGDGRANVGLGVIDASQPVDLKAVLKQWLATTPPEWTLDEEHLEGPVRSAALPMGFNRTPHAKDGVLLLGDAGGMVNPFNGEGIEYALHSGRLAAEVVADALDAERVLGVRGRDRALQVYPAALREELGGYFALGRAFAKLIAHPPVLSAAVRLGLPRRSVMHLVVKLLANLAEPTGGDAADRVVTALSRLAPAGR</sequence>
<dbReference type="Pfam" id="PF01494">
    <property type="entry name" value="FAD_binding_3"/>
    <property type="match status" value="1"/>
</dbReference>
<dbReference type="InterPro" id="IPR011777">
    <property type="entry name" value="Geranylgeranyl_Rdtase_fam"/>
</dbReference>
<comment type="caution">
    <text evidence="2">The sequence shown here is derived from an EMBL/GenBank/DDBJ whole genome shotgun (WGS) entry which is preliminary data.</text>
</comment>
<dbReference type="InterPro" id="IPR002938">
    <property type="entry name" value="FAD-bd"/>
</dbReference>
<dbReference type="GO" id="GO:0071949">
    <property type="term" value="F:FAD binding"/>
    <property type="evidence" value="ECO:0007669"/>
    <property type="project" value="InterPro"/>
</dbReference>
<dbReference type="InterPro" id="IPR050407">
    <property type="entry name" value="Geranylgeranyl_reductase"/>
</dbReference>
<dbReference type="InterPro" id="IPR036188">
    <property type="entry name" value="FAD/NAD-bd_sf"/>
</dbReference>
<dbReference type="PANTHER" id="PTHR42685:SF22">
    <property type="entry name" value="CONDITIONED MEDIUM FACTOR RECEPTOR 1"/>
    <property type="match status" value="1"/>
</dbReference>
<keyword evidence="3" id="KW-1185">Reference proteome</keyword>
<dbReference type="AlphaFoldDB" id="A0A316AZ49"/>
<dbReference type="NCBIfam" id="TIGR02032">
    <property type="entry name" value="GG-red-SF"/>
    <property type="match status" value="1"/>
</dbReference>
<protein>
    <submittedName>
        <fullName evidence="2">Geranylgeranyl reductase family protein</fullName>
    </submittedName>
</protein>
<dbReference type="Proteomes" id="UP000245469">
    <property type="component" value="Unassembled WGS sequence"/>
</dbReference>
<evidence type="ECO:0000259" key="1">
    <source>
        <dbReference type="Pfam" id="PF01494"/>
    </source>
</evidence>
<reference evidence="2 3" key="1">
    <citation type="submission" date="2018-03" db="EMBL/GenBank/DDBJ databases">
        <title>Genomic Encyclopedia of Archaeal and Bacterial Type Strains, Phase II (KMG-II): from individual species to whole genera.</title>
        <authorList>
            <person name="Goeker M."/>
        </authorList>
    </citation>
    <scope>NUCLEOTIDE SEQUENCE [LARGE SCALE GENOMIC DNA]</scope>
    <source>
        <strain evidence="2 3">DSM 44889</strain>
    </source>
</reference>